<reference evidence="1 2" key="1">
    <citation type="submission" date="2020-05" db="EMBL/GenBank/DDBJ databases">
        <title>Complete genome sequence of Gemmatimonas greenlandica TET16.</title>
        <authorList>
            <person name="Zeng Y."/>
        </authorList>
    </citation>
    <scope>NUCLEOTIDE SEQUENCE [LARGE SCALE GENOMIC DNA]</scope>
    <source>
        <strain evidence="1 2">TET16</strain>
    </source>
</reference>
<gene>
    <name evidence="1" type="ORF">HKW67_04900</name>
</gene>
<evidence type="ECO:0008006" key="3">
    <source>
        <dbReference type="Google" id="ProtNLM"/>
    </source>
</evidence>
<dbReference type="AlphaFoldDB" id="A0A6M4IM74"/>
<accession>A0A6M4IM74</accession>
<proteinExistence type="predicted"/>
<dbReference type="EMBL" id="CP053085">
    <property type="protein sequence ID" value="QJR34899.1"/>
    <property type="molecule type" value="Genomic_DNA"/>
</dbReference>
<evidence type="ECO:0000313" key="1">
    <source>
        <dbReference type="EMBL" id="QJR34899.1"/>
    </source>
</evidence>
<dbReference type="Gene3D" id="1.10.287.1490">
    <property type="match status" value="1"/>
</dbReference>
<keyword evidence="2" id="KW-1185">Reference proteome</keyword>
<evidence type="ECO:0000313" key="2">
    <source>
        <dbReference type="Proteomes" id="UP000500938"/>
    </source>
</evidence>
<dbReference type="Proteomes" id="UP000500938">
    <property type="component" value="Chromosome"/>
</dbReference>
<name>A0A6M4IM74_9BACT</name>
<organism evidence="1 2">
    <name type="scientific">Gemmatimonas groenlandica</name>
    <dbReference type="NCBI Taxonomy" id="2732249"/>
    <lineage>
        <taxon>Bacteria</taxon>
        <taxon>Pseudomonadati</taxon>
        <taxon>Gemmatimonadota</taxon>
        <taxon>Gemmatimonadia</taxon>
        <taxon>Gemmatimonadales</taxon>
        <taxon>Gemmatimonadaceae</taxon>
        <taxon>Gemmatimonas</taxon>
    </lineage>
</organism>
<dbReference type="RefSeq" id="WP_171224326.1">
    <property type="nucleotide sequence ID" value="NZ_CP053085.1"/>
</dbReference>
<protein>
    <recommendedName>
        <fullName evidence="3">C4-type zinc ribbon domain-containing protein</fullName>
    </recommendedName>
</protein>
<dbReference type="KEGG" id="ggr:HKW67_04900"/>
<sequence length="243" mass="26839">MNTELQALLIVQQDDEVIRAIEARRDALAPRLATLDKARKRAADEVSRTEGALERELEKHRAIEARLVEHKARHDKNVEVLNSAQKLKEVTAAAAQVEAARKVVADEESESLAISRRIVDLRNALAVHREVLERTSSDQEAARSTLAAEIAVIDKELGVARAKRNKSSEGVGKSLLSKYDRVQARRRTIVVFELHDDFSCGSCDTSIPLQRRLPMSTGAIIEPCEGCGCLLYYIPAPPVAVQS</sequence>